<name>A0A6G9RY52_9CAUD</name>
<proteinExistence type="predicted"/>
<dbReference type="EMBL" id="MN901521">
    <property type="protein sequence ID" value="QIR31280.1"/>
    <property type="molecule type" value="Genomic_DNA"/>
</dbReference>
<keyword evidence="2" id="KW-1185">Reference proteome</keyword>
<protein>
    <submittedName>
        <fullName evidence="1">Uncharacterized protein</fullName>
    </submittedName>
</protein>
<gene>
    <name evidence="1" type="ORF">HrrSp1_595</name>
</gene>
<evidence type="ECO:0000313" key="1">
    <source>
        <dbReference type="EMBL" id="QIR31280.1"/>
    </source>
</evidence>
<sequence length="82" mass="9579">MSVIGLSDQGMREYRYEIIVTAESDVEAVTTFDESFDDEENYTEAYDVHQYDSETFGVFFWSEDPIDTENEPLILPIEEVEH</sequence>
<accession>A0A6G9RY52</accession>
<reference evidence="1 2" key="1">
    <citation type="journal article" date="2020" name="Genes (Basel)">
        <title>Comparative Genomics of Two New HF1-like Haloviruses.</title>
        <authorList>
            <person name="Dyall-Smith M."/>
            <person name="Tang S.L."/>
            <person name="Russ B."/>
            <person name="Chiang P.W."/>
            <person name="Pfeiffer F."/>
        </authorList>
    </citation>
    <scope>NUCLEOTIDE SEQUENCE [LARGE SCALE GENOMIC DNA]</scope>
</reference>
<dbReference type="Proteomes" id="UP000501054">
    <property type="component" value="Segment"/>
</dbReference>
<organism evidence="1 2">
    <name type="scientific">Halorubrum virus Serpecor1</name>
    <dbReference type="NCBI Taxonomy" id="2721757"/>
    <lineage>
        <taxon>Viruses</taxon>
        <taxon>Duplodnaviria</taxon>
        <taxon>Heunggongvirae</taxon>
        <taxon>Uroviricota</taxon>
        <taxon>Caudoviricetes</taxon>
        <taxon>Thumleimavirales</taxon>
        <taxon>Hafunaviridae</taxon>
        <taxon>Haloferacalesvirus</taxon>
        <taxon>Haloferacalesvirus serpentinense</taxon>
        <taxon>Haloferacalesvirus Serpecor1</taxon>
    </lineage>
</organism>
<evidence type="ECO:0000313" key="2">
    <source>
        <dbReference type="Proteomes" id="UP000501054"/>
    </source>
</evidence>